<dbReference type="SMART" id="SM00198">
    <property type="entry name" value="SCP"/>
    <property type="match status" value="1"/>
</dbReference>
<dbReference type="AlphaFoldDB" id="A0AAV3XAI1"/>
<organism evidence="2 3">
    <name type="scientific">Plakobranchus ocellatus</name>
    <dbReference type="NCBI Taxonomy" id="259542"/>
    <lineage>
        <taxon>Eukaryota</taxon>
        <taxon>Metazoa</taxon>
        <taxon>Spiralia</taxon>
        <taxon>Lophotrochozoa</taxon>
        <taxon>Mollusca</taxon>
        <taxon>Gastropoda</taxon>
        <taxon>Heterobranchia</taxon>
        <taxon>Euthyneura</taxon>
        <taxon>Panpulmonata</taxon>
        <taxon>Sacoglossa</taxon>
        <taxon>Placobranchoidea</taxon>
        <taxon>Plakobranchidae</taxon>
        <taxon>Plakobranchus</taxon>
    </lineage>
</organism>
<protein>
    <submittedName>
        <fullName evidence="2">Cysteine-rich secretory protein lccl domain-containing 2</fullName>
    </submittedName>
</protein>
<dbReference type="PRINTS" id="PR00837">
    <property type="entry name" value="V5TPXLIKE"/>
</dbReference>
<dbReference type="PANTHER" id="PTHR10334">
    <property type="entry name" value="CYSTEINE-RICH SECRETORY PROTEIN-RELATED"/>
    <property type="match status" value="1"/>
</dbReference>
<feature type="domain" description="SCP" evidence="1">
    <location>
        <begin position="1"/>
        <end position="108"/>
    </location>
</feature>
<evidence type="ECO:0000313" key="2">
    <source>
        <dbReference type="EMBL" id="GFN76025.1"/>
    </source>
</evidence>
<feature type="non-terminal residue" evidence="2">
    <location>
        <position position="1"/>
    </location>
</feature>
<dbReference type="SUPFAM" id="SSF55797">
    <property type="entry name" value="PR-1-like"/>
    <property type="match status" value="1"/>
</dbReference>
<keyword evidence="3" id="KW-1185">Reference proteome</keyword>
<dbReference type="Pfam" id="PF00188">
    <property type="entry name" value="CAP"/>
    <property type="match status" value="1"/>
</dbReference>
<comment type="caution">
    <text evidence="2">The sequence shown here is derived from an EMBL/GenBank/DDBJ whole genome shotgun (WGS) entry which is preliminary data.</text>
</comment>
<dbReference type="Gene3D" id="3.40.33.10">
    <property type="entry name" value="CAP"/>
    <property type="match status" value="1"/>
</dbReference>
<sequence length="114" mass="13186">MDLEALAKTWALERVEGRGENLAHDIKHIAEAELRAFSAQQWFDEKTLYTRGQGPCKKACHYTMLVWDKTEKVGCYSYRCPELNATDKIVKNAWHLVCFYTPWGNLVGDDPYQT</sequence>
<proteinExistence type="predicted"/>
<accession>A0AAV3XAI1</accession>
<dbReference type="InterPro" id="IPR035940">
    <property type="entry name" value="CAP_sf"/>
</dbReference>
<evidence type="ECO:0000259" key="1">
    <source>
        <dbReference type="SMART" id="SM00198"/>
    </source>
</evidence>
<dbReference type="InterPro" id="IPR014044">
    <property type="entry name" value="CAP_dom"/>
</dbReference>
<dbReference type="Proteomes" id="UP000735302">
    <property type="component" value="Unassembled WGS sequence"/>
</dbReference>
<dbReference type="InterPro" id="IPR001283">
    <property type="entry name" value="CRISP-related"/>
</dbReference>
<reference evidence="2 3" key="1">
    <citation type="journal article" date="2021" name="Elife">
        <title>Chloroplast acquisition without the gene transfer in kleptoplastic sea slugs, Plakobranchus ocellatus.</title>
        <authorList>
            <person name="Maeda T."/>
            <person name="Takahashi S."/>
            <person name="Yoshida T."/>
            <person name="Shimamura S."/>
            <person name="Takaki Y."/>
            <person name="Nagai Y."/>
            <person name="Toyoda A."/>
            <person name="Suzuki Y."/>
            <person name="Arimoto A."/>
            <person name="Ishii H."/>
            <person name="Satoh N."/>
            <person name="Nishiyama T."/>
            <person name="Hasebe M."/>
            <person name="Maruyama T."/>
            <person name="Minagawa J."/>
            <person name="Obokata J."/>
            <person name="Shigenobu S."/>
        </authorList>
    </citation>
    <scope>NUCLEOTIDE SEQUENCE [LARGE SCALE GENOMIC DNA]</scope>
</reference>
<gene>
    <name evidence="2" type="ORF">PoB_000253100</name>
</gene>
<name>A0AAV3XAI1_9GAST</name>
<evidence type="ECO:0000313" key="3">
    <source>
        <dbReference type="Proteomes" id="UP000735302"/>
    </source>
</evidence>
<dbReference type="EMBL" id="BLXT01000327">
    <property type="protein sequence ID" value="GFN76025.1"/>
    <property type="molecule type" value="Genomic_DNA"/>
</dbReference>